<evidence type="ECO:0000313" key="3">
    <source>
        <dbReference type="Proteomes" id="UP000601223"/>
    </source>
</evidence>
<organism evidence="2 3">
    <name type="scientific">Catellatospora bangladeshensis</name>
    <dbReference type="NCBI Taxonomy" id="310355"/>
    <lineage>
        <taxon>Bacteria</taxon>
        <taxon>Bacillati</taxon>
        <taxon>Actinomycetota</taxon>
        <taxon>Actinomycetes</taxon>
        <taxon>Micromonosporales</taxon>
        <taxon>Micromonosporaceae</taxon>
        <taxon>Catellatospora</taxon>
    </lineage>
</organism>
<dbReference type="CDD" id="cd07563">
    <property type="entry name" value="Peptidase_S41_IRBP"/>
    <property type="match status" value="1"/>
</dbReference>
<feature type="domain" description="Tail specific protease" evidence="1">
    <location>
        <begin position="82"/>
        <end position="281"/>
    </location>
</feature>
<dbReference type="Gene3D" id="3.90.226.10">
    <property type="entry name" value="2-enoyl-CoA Hydratase, Chain A, domain 1"/>
    <property type="match status" value="1"/>
</dbReference>
<dbReference type="GO" id="GO:0008236">
    <property type="term" value="F:serine-type peptidase activity"/>
    <property type="evidence" value="ECO:0007669"/>
    <property type="project" value="InterPro"/>
</dbReference>
<dbReference type="Gene3D" id="3.30.750.44">
    <property type="match status" value="1"/>
</dbReference>
<dbReference type="GO" id="GO:0006508">
    <property type="term" value="P:proteolysis"/>
    <property type="evidence" value="ECO:0007669"/>
    <property type="project" value="InterPro"/>
</dbReference>
<dbReference type="PANTHER" id="PTHR11261">
    <property type="entry name" value="INTERPHOTORECEPTOR RETINOID-BINDING PROTEIN"/>
    <property type="match status" value="1"/>
</dbReference>
<dbReference type="Pfam" id="PF03572">
    <property type="entry name" value="Peptidase_S41"/>
    <property type="match status" value="1"/>
</dbReference>
<evidence type="ECO:0000259" key="1">
    <source>
        <dbReference type="SMART" id="SM00245"/>
    </source>
</evidence>
<dbReference type="EMBL" id="BONF01000062">
    <property type="protein sequence ID" value="GIF86204.1"/>
    <property type="molecule type" value="Genomic_DNA"/>
</dbReference>
<accession>A0A8J3JPK0</accession>
<keyword evidence="3" id="KW-1185">Reference proteome</keyword>
<dbReference type="AlphaFoldDB" id="A0A8J3JPK0"/>
<dbReference type="InterPro" id="IPR029045">
    <property type="entry name" value="ClpP/crotonase-like_dom_sf"/>
</dbReference>
<name>A0A8J3JPK0_9ACTN</name>
<dbReference type="RefSeq" id="WP_203757037.1">
    <property type="nucleotide sequence ID" value="NZ_BONF01000062.1"/>
</dbReference>
<dbReference type="SMART" id="SM00245">
    <property type="entry name" value="TSPc"/>
    <property type="match status" value="1"/>
</dbReference>
<gene>
    <name evidence="2" type="ORF">Cba03nite_75530</name>
</gene>
<proteinExistence type="predicted"/>
<dbReference type="Proteomes" id="UP000601223">
    <property type="component" value="Unassembled WGS sequence"/>
</dbReference>
<dbReference type="PANTHER" id="PTHR11261:SF3">
    <property type="entry name" value="RETINOL-BINDING PROTEIN 3"/>
    <property type="match status" value="1"/>
</dbReference>
<evidence type="ECO:0000313" key="2">
    <source>
        <dbReference type="EMBL" id="GIF86204.1"/>
    </source>
</evidence>
<sequence>MQKTETDSVIDRLRTLVEQHYVFPDAAAAISARLAGAAAGYPADPAALAAAVTADLQAVNGDLHLRLVHHDEPQPERAEQDEAAEYAAMAEWAERTCGGVAGARRLPGDVGLLEIQPLIFPAALVGDVYAAALTLLAPTRALIVDLRGCLGGEPSAVALLMSYLWDHEPVELTGTYERATDRVRQSWTSAHVPGRRFGRSKPLYVLTGPATFSGGEALAYDVQQSGRGTLVGERTRGGAHPREAFRLHPHLEATIPVARAIHPATGTNWEGTGVVPDLPVPADDALPTAYRAALEQVAATDGPSATEAQTAIRKGTFLTLSV</sequence>
<dbReference type="SUPFAM" id="SSF52096">
    <property type="entry name" value="ClpP/crotonase"/>
    <property type="match status" value="1"/>
</dbReference>
<dbReference type="InterPro" id="IPR005151">
    <property type="entry name" value="Tail-specific_protease"/>
</dbReference>
<reference evidence="2 3" key="1">
    <citation type="submission" date="2021-01" db="EMBL/GenBank/DDBJ databases">
        <title>Whole genome shotgun sequence of Catellatospora bangladeshensis NBRC 107357.</title>
        <authorList>
            <person name="Komaki H."/>
            <person name="Tamura T."/>
        </authorList>
    </citation>
    <scope>NUCLEOTIDE SEQUENCE [LARGE SCALE GENOMIC DNA]</scope>
    <source>
        <strain evidence="2 3">NBRC 107357</strain>
    </source>
</reference>
<protein>
    <submittedName>
        <fullName evidence="2">Interphotoreceptor retinoid-binding protein</fullName>
    </submittedName>
</protein>
<dbReference type="Pfam" id="PF11918">
    <property type="entry name" value="Peptidase_S41_N"/>
    <property type="match status" value="1"/>
</dbReference>
<comment type="caution">
    <text evidence="2">The sequence shown here is derived from an EMBL/GenBank/DDBJ whole genome shotgun (WGS) entry which is preliminary data.</text>
</comment>